<protein>
    <submittedName>
        <fullName evidence="4">ABC transporter substrate-binding protein</fullName>
    </submittedName>
</protein>
<name>A0ABW4JQ73_9BACL</name>
<comment type="caution">
    <text evidence="4">The sequence shown here is derived from an EMBL/GenBank/DDBJ whole genome shotgun (WGS) entry which is preliminary data.</text>
</comment>
<sequence>MKKRTSVFGCFVSATLLLAVAGCGTNSGGSQSQSQGNTTSQSSGTKAISSKTTQSVSQVMNWYAQPEQGGQWDAQQENLYQKAGLQMTTKQGGPQVSTIPLVAAGKYTFGMASADSILLARAQGIPIVAIFAPLQEDPQVLIWHSSAAIKSFADMNGHPVYVSAASPYWAYIKSKYKLNDAKQMTYTGSLVNFVHSNDAVIQGYVTQEPYVLKQEHVPVKYELVADSGFNPYQNVMFTTEQEIKAHPDVVKAFVKASQEGWQDFLQSPSATDNEIHKLNSDLSINEMDYSVKTEKPLVTGGDAKQHGIGYMSEANWTKLEKQMKQTGLLKSDVNVNSAFTDQFLPQQ</sequence>
<feature type="chain" id="PRO_5046912361" evidence="2">
    <location>
        <begin position="22"/>
        <end position="347"/>
    </location>
</feature>
<evidence type="ECO:0000256" key="2">
    <source>
        <dbReference type="SAM" id="SignalP"/>
    </source>
</evidence>
<dbReference type="Pfam" id="PF09084">
    <property type="entry name" value="NMT1"/>
    <property type="match status" value="1"/>
</dbReference>
<keyword evidence="5" id="KW-1185">Reference proteome</keyword>
<accession>A0ABW4JQ73</accession>
<keyword evidence="2" id="KW-0732">Signal</keyword>
<feature type="signal peptide" evidence="2">
    <location>
        <begin position="1"/>
        <end position="21"/>
    </location>
</feature>
<organism evidence="4 5">
    <name type="scientific">Alicyclobacillus fodiniaquatilis</name>
    <dbReference type="NCBI Taxonomy" id="1661150"/>
    <lineage>
        <taxon>Bacteria</taxon>
        <taxon>Bacillati</taxon>
        <taxon>Bacillota</taxon>
        <taxon>Bacilli</taxon>
        <taxon>Bacillales</taxon>
        <taxon>Alicyclobacillaceae</taxon>
        <taxon>Alicyclobacillus</taxon>
    </lineage>
</organism>
<feature type="domain" description="SsuA/THI5-like" evidence="3">
    <location>
        <begin position="74"/>
        <end position="269"/>
    </location>
</feature>
<gene>
    <name evidence="4" type="ORF">ACFSB2_25210</name>
</gene>
<dbReference type="Proteomes" id="UP001597079">
    <property type="component" value="Unassembled WGS sequence"/>
</dbReference>
<evidence type="ECO:0000313" key="5">
    <source>
        <dbReference type="Proteomes" id="UP001597079"/>
    </source>
</evidence>
<proteinExistence type="predicted"/>
<dbReference type="SUPFAM" id="SSF53850">
    <property type="entry name" value="Periplasmic binding protein-like II"/>
    <property type="match status" value="1"/>
</dbReference>
<dbReference type="InterPro" id="IPR027939">
    <property type="entry name" value="NMT1/THI5"/>
</dbReference>
<feature type="compositionally biased region" description="Low complexity" evidence="1">
    <location>
        <begin position="28"/>
        <end position="45"/>
    </location>
</feature>
<dbReference type="EMBL" id="JBHUCX010000099">
    <property type="protein sequence ID" value="MFD1677970.1"/>
    <property type="molecule type" value="Genomic_DNA"/>
</dbReference>
<dbReference type="PANTHER" id="PTHR31528">
    <property type="entry name" value="4-AMINO-5-HYDROXYMETHYL-2-METHYLPYRIMIDINE PHOSPHATE SYNTHASE THI11-RELATED"/>
    <property type="match status" value="1"/>
</dbReference>
<dbReference type="RefSeq" id="WP_377945911.1">
    <property type="nucleotide sequence ID" value="NZ_JBHUCX010000099.1"/>
</dbReference>
<dbReference type="PANTHER" id="PTHR31528:SF3">
    <property type="entry name" value="THIAMINE BIOSYNTHESIS PROTEIN HI_0357-RELATED"/>
    <property type="match status" value="1"/>
</dbReference>
<reference evidence="5" key="1">
    <citation type="journal article" date="2019" name="Int. J. Syst. Evol. Microbiol.">
        <title>The Global Catalogue of Microorganisms (GCM) 10K type strain sequencing project: providing services to taxonomists for standard genome sequencing and annotation.</title>
        <authorList>
            <consortium name="The Broad Institute Genomics Platform"/>
            <consortium name="The Broad Institute Genome Sequencing Center for Infectious Disease"/>
            <person name="Wu L."/>
            <person name="Ma J."/>
        </authorList>
    </citation>
    <scope>NUCLEOTIDE SEQUENCE [LARGE SCALE GENOMIC DNA]</scope>
    <source>
        <strain evidence="5">CGMCC 1.12286</strain>
    </source>
</reference>
<feature type="region of interest" description="Disordered" evidence="1">
    <location>
        <begin position="27"/>
        <end position="50"/>
    </location>
</feature>
<dbReference type="InterPro" id="IPR015168">
    <property type="entry name" value="SsuA/THI5"/>
</dbReference>
<evidence type="ECO:0000259" key="3">
    <source>
        <dbReference type="Pfam" id="PF09084"/>
    </source>
</evidence>
<evidence type="ECO:0000313" key="4">
    <source>
        <dbReference type="EMBL" id="MFD1677970.1"/>
    </source>
</evidence>
<dbReference type="Gene3D" id="3.40.190.10">
    <property type="entry name" value="Periplasmic binding protein-like II"/>
    <property type="match status" value="2"/>
</dbReference>
<dbReference type="PROSITE" id="PS51257">
    <property type="entry name" value="PROKAR_LIPOPROTEIN"/>
    <property type="match status" value="1"/>
</dbReference>
<evidence type="ECO:0000256" key="1">
    <source>
        <dbReference type="SAM" id="MobiDB-lite"/>
    </source>
</evidence>